<keyword evidence="6 8" id="KW-0472">Membrane</keyword>
<evidence type="ECO:0000259" key="11">
    <source>
        <dbReference type="Pfam" id="PF00593"/>
    </source>
</evidence>
<evidence type="ECO:0000256" key="1">
    <source>
        <dbReference type="ARBA" id="ARBA00004571"/>
    </source>
</evidence>
<dbReference type="OrthoDB" id="9768147at2"/>
<dbReference type="GO" id="GO:0009279">
    <property type="term" value="C:cell outer membrane"/>
    <property type="evidence" value="ECO:0007669"/>
    <property type="project" value="UniProtKB-SubCell"/>
</dbReference>
<dbReference type="Pfam" id="PF00593">
    <property type="entry name" value="TonB_dep_Rec_b-barrel"/>
    <property type="match status" value="1"/>
</dbReference>
<dbReference type="GO" id="GO:0044718">
    <property type="term" value="P:siderophore transmembrane transport"/>
    <property type="evidence" value="ECO:0007669"/>
    <property type="project" value="TreeGrafter"/>
</dbReference>
<dbReference type="InterPro" id="IPR000531">
    <property type="entry name" value="Beta-barrel_TonB"/>
</dbReference>
<evidence type="ECO:0000256" key="6">
    <source>
        <dbReference type="ARBA" id="ARBA00023136"/>
    </source>
</evidence>
<feature type="domain" description="TonB-dependent receptor-like beta-barrel" evidence="11">
    <location>
        <begin position="587"/>
        <end position="773"/>
    </location>
</feature>
<accession>A0A2L0EJK1</accession>
<feature type="region of interest" description="Disordered" evidence="9">
    <location>
        <begin position="492"/>
        <end position="511"/>
    </location>
</feature>
<evidence type="ECO:0000259" key="12">
    <source>
        <dbReference type="Pfam" id="PF25183"/>
    </source>
</evidence>
<gene>
    <name evidence="13" type="ORF">SOCE26_008610</name>
</gene>
<comment type="similarity">
    <text evidence="8">Belongs to the TonB-dependent receptor family.</text>
</comment>
<dbReference type="RefSeq" id="WP_104977431.1">
    <property type="nucleotide sequence ID" value="NZ_CP012673.1"/>
</dbReference>
<dbReference type="Pfam" id="PF13620">
    <property type="entry name" value="CarboxypepD_reg"/>
    <property type="match status" value="1"/>
</dbReference>
<evidence type="ECO:0000256" key="2">
    <source>
        <dbReference type="ARBA" id="ARBA00022448"/>
    </source>
</evidence>
<dbReference type="Proteomes" id="UP000238348">
    <property type="component" value="Chromosome"/>
</dbReference>
<evidence type="ECO:0000256" key="5">
    <source>
        <dbReference type="ARBA" id="ARBA00023077"/>
    </source>
</evidence>
<evidence type="ECO:0000256" key="7">
    <source>
        <dbReference type="ARBA" id="ARBA00023237"/>
    </source>
</evidence>
<dbReference type="GO" id="GO:0015344">
    <property type="term" value="F:siderophore uptake transmembrane transporter activity"/>
    <property type="evidence" value="ECO:0007669"/>
    <property type="project" value="TreeGrafter"/>
</dbReference>
<evidence type="ECO:0000256" key="4">
    <source>
        <dbReference type="ARBA" id="ARBA00022692"/>
    </source>
</evidence>
<dbReference type="InterPro" id="IPR057601">
    <property type="entry name" value="Oar-like_b-barrel"/>
</dbReference>
<dbReference type="InterPro" id="IPR036942">
    <property type="entry name" value="Beta-barrel_TonB_sf"/>
</dbReference>
<dbReference type="SUPFAM" id="SSF49452">
    <property type="entry name" value="Starch-binding domain-like"/>
    <property type="match status" value="1"/>
</dbReference>
<feature type="chain" id="PRO_5014953664" evidence="10">
    <location>
        <begin position="30"/>
        <end position="1049"/>
    </location>
</feature>
<dbReference type="Gene3D" id="2.40.170.20">
    <property type="entry name" value="TonB-dependent receptor, beta-barrel domain"/>
    <property type="match status" value="1"/>
</dbReference>
<keyword evidence="4 8" id="KW-0812">Transmembrane</keyword>
<keyword evidence="5" id="KW-0798">TonB box</keyword>
<reference evidence="13 14" key="1">
    <citation type="submission" date="2015-09" db="EMBL/GenBank/DDBJ databases">
        <title>Sorangium comparison.</title>
        <authorList>
            <person name="Zaburannyi N."/>
            <person name="Bunk B."/>
            <person name="Overmann J."/>
            <person name="Mueller R."/>
        </authorList>
    </citation>
    <scope>NUCLEOTIDE SEQUENCE [LARGE SCALE GENOMIC DNA]</scope>
    <source>
        <strain evidence="13 14">So ce26</strain>
    </source>
</reference>
<dbReference type="SUPFAM" id="SSF56935">
    <property type="entry name" value="Porins"/>
    <property type="match status" value="1"/>
</dbReference>
<keyword evidence="13" id="KW-0675">Receptor</keyword>
<evidence type="ECO:0000313" key="14">
    <source>
        <dbReference type="Proteomes" id="UP000238348"/>
    </source>
</evidence>
<dbReference type="PROSITE" id="PS52016">
    <property type="entry name" value="TONB_DEPENDENT_REC_3"/>
    <property type="match status" value="1"/>
</dbReference>
<feature type="domain" description="TonB-dependent transporter Oar-like beta-barrel" evidence="12">
    <location>
        <begin position="246"/>
        <end position="313"/>
    </location>
</feature>
<evidence type="ECO:0000256" key="9">
    <source>
        <dbReference type="SAM" id="MobiDB-lite"/>
    </source>
</evidence>
<dbReference type="Pfam" id="PF25183">
    <property type="entry name" value="OMP_b-brl_4"/>
    <property type="match status" value="1"/>
</dbReference>
<dbReference type="EMBL" id="CP012673">
    <property type="protein sequence ID" value="AUX39469.1"/>
    <property type="molecule type" value="Genomic_DNA"/>
</dbReference>
<protein>
    <submittedName>
        <fullName evidence="13">TonB-dependent receptor</fullName>
    </submittedName>
</protein>
<sequence>MILSCPRRARWAAPLLALASAIAPATALAAGSAVLTGTVVDAATNRPASDVVVTVTSPSLQGEQMVVTDGSGQYRIPNLPPGTYTLRLDKDAYRPYSRGGIELRLDSTIRVNTQLLPEAIQAPEIVVVATPPTVDVGSSATGVNVSSDFVSRIPLNPPSAKGAATRSFESLAEIAPGAVADRYGVSISGTSSPENQYVIDGLSVNNPGFGILGTPLSVEFVDEVNVITGGYMPEYGRSTGGYYNVATKSGSNEFHGAAFFSITPGVLEGARTPVVQQRSAITTDVSLSSLRDFGFELGGPILKDRLWFYAGVSPSFATYRLERNLNVLGPADNAAGGGALGSERLPGTTDVYYAAQESVQYLGKLTLLIDPDNTVSLSVYGTPTVSGGDGRFGMNPRDGRVEIDNPYNGGIINGPFEAVAHKYVTSATDAALKWSSAFSNKRYLLDVTLGMHHEVNAIRASDGQKIGSGKGLSEVVQVLWQRSPPRSIDEFEGDEFEGSGVTERCAPGDPGGETRCPVPGYYYSGGPGVLTEAVFNRYQAKAMLTSLFAALGHHVVKGGVDVEVMQYASERGESGGTILTEAPDGSVFYDYRRHGFLNGPDDPVHLTTYKAESTSLTIGGFVQDSWSIVDRVTLNAGVRYDAQLIYGYDGELGMSLPNQWSPRVGVIYDVTQSGRSKLYANYARYYESVPLNIADRMFPGERLVVSVRDPALCDPKSDEQIRGACESDEARGLIDGPHAPSQKWGVVGADRTPVDPDLDPQSSDEIVVGAEYEIAPKVRVGAEYTKRWQNRIIEDLSRDEAKSYFVANPGHGAASDFPEAVRNYDAFTVYAEKVFSGGWLGQASYRISSLRGNWSGLFRPETQQIDPNMNTDFDLLSLLPNREGPLPGDRRHQIKLYGAKDLVFGRGFVVNLGGAYRARSGAPTSHLGAHLLYGPDEIFILPRGSGERLPWVHDIDVHLGVGVQLARDSALLFAVDAFNVFNFQAVTAVDERYTSAQVLPISGGTKGDLARLENADGTPFDAANKNPNFGHPVAYQAPRSFRLSAKVTF</sequence>
<evidence type="ECO:0000256" key="10">
    <source>
        <dbReference type="SAM" id="SignalP"/>
    </source>
</evidence>
<organism evidence="13 14">
    <name type="scientific">Sorangium cellulosum</name>
    <name type="common">Polyangium cellulosum</name>
    <dbReference type="NCBI Taxonomy" id="56"/>
    <lineage>
        <taxon>Bacteria</taxon>
        <taxon>Pseudomonadati</taxon>
        <taxon>Myxococcota</taxon>
        <taxon>Polyangia</taxon>
        <taxon>Polyangiales</taxon>
        <taxon>Polyangiaceae</taxon>
        <taxon>Sorangium</taxon>
    </lineage>
</organism>
<keyword evidence="10" id="KW-0732">Signal</keyword>
<evidence type="ECO:0000256" key="3">
    <source>
        <dbReference type="ARBA" id="ARBA00022452"/>
    </source>
</evidence>
<name>A0A2L0EJK1_SORCE</name>
<dbReference type="PANTHER" id="PTHR30069">
    <property type="entry name" value="TONB-DEPENDENT OUTER MEMBRANE RECEPTOR"/>
    <property type="match status" value="1"/>
</dbReference>
<dbReference type="Gene3D" id="2.60.40.1120">
    <property type="entry name" value="Carboxypeptidase-like, regulatory domain"/>
    <property type="match status" value="1"/>
</dbReference>
<dbReference type="InterPro" id="IPR039426">
    <property type="entry name" value="TonB-dep_rcpt-like"/>
</dbReference>
<evidence type="ECO:0000313" key="13">
    <source>
        <dbReference type="EMBL" id="AUX39469.1"/>
    </source>
</evidence>
<dbReference type="GO" id="GO:0030246">
    <property type="term" value="F:carbohydrate binding"/>
    <property type="evidence" value="ECO:0007669"/>
    <property type="project" value="InterPro"/>
</dbReference>
<dbReference type="InterPro" id="IPR013784">
    <property type="entry name" value="Carb-bd-like_fold"/>
</dbReference>
<proteinExistence type="inferred from homology"/>
<feature type="signal peptide" evidence="10">
    <location>
        <begin position="1"/>
        <end position="29"/>
    </location>
</feature>
<keyword evidence="7 8" id="KW-0998">Cell outer membrane</keyword>
<evidence type="ECO:0000256" key="8">
    <source>
        <dbReference type="PROSITE-ProRule" id="PRU01360"/>
    </source>
</evidence>
<dbReference type="PANTHER" id="PTHR30069:SF46">
    <property type="entry name" value="OAR PROTEIN"/>
    <property type="match status" value="1"/>
</dbReference>
<keyword evidence="2 8" id="KW-0813">Transport</keyword>
<keyword evidence="3 8" id="KW-1134">Transmembrane beta strand</keyword>
<comment type="subcellular location">
    <subcellularLocation>
        <location evidence="1 8">Cell outer membrane</location>
        <topology evidence="1 8">Multi-pass membrane protein</topology>
    </subcellularLocation>
</comment>
<dbReference type="AlphaFoldDB" id="A0A2L0EJK1"/>